<dbReference type="NCBIfam" id="NF002636">
    <property type="entry name" value="PRK02304.1-5"/>
    <property type="match status" value="1"/>
</dbReference>
<evidence type="ECO:0000256" key="10">
    <source>
        <dbReference type="ARBA" id="ARBA00022726"/>
    </source>
</evidence>
<comment type="function">
    <text evidence="2 11">Catalyzes a salvage reaction resulting in the formation of AMP, that is energically less costly than de novo synthesis.</text>
</comment>
<evidence type="ECO:0000256" key="11">
    <source>
        <dbReference type="HAMAP-Rule" id="MF_00004"/>
    </source>
</evidence>
<comment type="caution">
    <text evidence="13">The sequence shown here is derived from an EMBL/GenBank/DDBJ whole genome shotgun (WGS) entry which is preliminary data.</text>
</comment>
<dbReference type="PANTHER" id="PTHR32315:SF3">
    <property type="entry name" value="ADENINE PHOSPHORIBOSYLTRANSFERASE"/>
    <property type="match status" value="1"/>
</dbReference>
<dbReference type="EC" id="2.4.2.7" evidence="6 11"/>
<comment type="subcellular location">
    <subcellularLocation>
        <location evidence="3 11">Cytoplasm</location>
    </subcellularLocation>
</comment>
<dbReference type="InterPro" id="IPR029057">
    <property type="entry name" value="PRTase-like"/>
</dbReference>
<proteinExistence type="inferred from homology"/>
<comment type="similarity">
    <text evidence="5 11">Belongs to the purine/pyrimidine phosphoribosyltransferase family.</text>
</comment>
<evidence type="ECO:0000256" key="3">
    <source>
        <dbReference type="ARBA" id="ARBA00004496"/>
    </source>
</evidence>
<dbReference type="InterPro" id="IPR050054">
    <property type="entry name" value="UPRTase/APRTase"/>
</dbReference>
<dbReference type="CDD" id="cd06223">
    <property type="entry name" value="PRTases_typeI"/>
    <property type="match status" value="1"/>
</dbReference>
<evidence type="ECO:0000256" key="5">
    <source>
        <dbReference type="ARBA" id="ARBA00008391"/>
    </source>
</evidence>
<sequence>MSKKCKCIVSFLWDFPKEGISYKDITPMLQDPKAMDHAVNLFVERLKSQDIDIVVGIESRGFFFAALLAQKLNAGFVPVRKKGKLPAETLEENYDLEYGIDVLEIHKDAISKGQNVLVHDDVLATGGTARAACNLVERLGGKVVQCNFLIELSFLNGRNKIAGFPVESLIQY</sequence>
<dbReference type="Pfam" id="PF00156">
    <property type="entry name" value="Pribosyltran"/>
    <property type="match status" value="1"/>
</dbReference>
<dbReference type="Gene3D" id="3.40.50.2020">
    <property type="match status" value="1"/>
</dbReference>
<dbReference type="GO" id="GO:0003999">
    <property type="term" value="F:adenine phosphoribosyltransferase activity"/>
    <property type="evidence" value="ECO:0007669"/>
    <property type="project" value="UniProtKB-EC"/>
</dbReference>
<dbReference type="HAMAP" id="MF_00004">
    <property type="entry name" value="Aden_phosphoribosyltr"/>
    <property type="match status" value="1"/>
</dbReference>
<dbReference type="NCBIfam" id="TIGR01090">
    <property type="entry name" value="apt"/>
    <property type="match status" value="1"/>
</dbReference>
<feature type="domain" description="Phosphoribosyltransferase" evidence="12">
    <location>
        <begin position="32"/>
        <end position="150"/>
    </location>
</feature>
<accession>A0ABU3CK84</accession>
<keyword evidence="9 11" id="KW-0808">Transferase</keyword>
<comment type="catalytic activity">
    <reaction evidence="1 11">
        <text>AMP + diphosphate = 5-phospho-alpha-D-ribose 1-diphosphate + adenine</text>
        <dbReference type="Rhea" id="RHEA:16609"/>
        <dbReference type="ChEBI" id="CHEBI:16708"/>
        <dbReference type="ChEBI" id="CHEBI:33019"/>
        <dbReference type="ChEBI" id="CHEBI:58017"/>
        <dbReference type="ChEBI" id="CHEBI:456215"/>
        <dbReference type="EC" id="2.4.2.7"/>
    </reaction>
</comment>
<dbReference type="PANTHER" id="PTHR32315">
    <property type="entry name" value="ADENINE PHOSPHORIBOSYLTRANSFERASE"/>
    <property type="match status" value="1"/>
</dbReference>
<keyword evidence="10 11" id="KW-0660">Purine salvage</keyword>
<evidence type="ECO:0000256" key="7">
    <source>
        <dbReference type="ARBA" id="ARBA00022490"/>
    </source>
</evidence>
<dbReference type="InterPro" id="IPR000836">
    <property type="entry name" value="PRTase_dom"/>
</dbReference>
<evidence type="ECO:0000313" key="13">
    <source>
        <dbReference type="EMBL" id="MDT0646761.1"/>
    </source>
</evidence>
<dbReference type="EMBL" id="JAVRHO010000010">
    <property type="protein sequence ID" value="MDT0646761.1"/>
    <property type="molecule type" value="Genomic_DNA"/>
</dbReference>
<dbReference type="RefSeq" id="WP_311494926.1">
    <property type="nucleotide sequence ID" value="NZ_JAVRHO010000010.1"/>
</dbReference>
<keyword evidence="14" id="KW-1185">Reference proteome</keyword>
<evidence type="ECO:0000313" key="14">
    <source>
        <dbReference type="Proteomes" id="UP001245285"/>
    </source>
</evidence>
<keyword evidence="7 11" id="KW-0963">Cytoplasm</keyword>
<evidence type="ECO:0000256" key="4">
    <source>
        <dbReference type="ARBA" id="ARBA00004659"/>
    </source>
</evidence>
<dbReference type="Proteomes" id="UP001245285">
    <property type="component" value="Unassembled WGS sequence"/>
</dbReference>
<comment type="pathway">
    <text evidence="4 11">Purine metabolism; AMP biosynthesis via salvage pathway; AMP from adenine: step 1/1.</text>
</comment>
<name>A0ABU3CK84_9FLAO</name>
<evidence type="ECO:0000256" key="2">
    <source>
        <dbReference type="ARBA" id="ARBA00003968"/>
    </source>
</evidence>
<dbReference type="NCBIfam" id="NF002634">
    <property type="entry name" value="PRK02304.1-3"/>
    <property type="match status" value="1"/>
</dbReference>
<protein>
    <recommendedName>
        <fullName evidence="6 11">Adenine phosphoribosyltransferase</fullName>
        <shortName evidence="11">APRT</shortName>
        <ecNumber evidence="6 11">2.4.2.7</ecNumber>
    </recommendedName>
</protein>
<organism evidence="13 14">
    <name type="scientific">Autumnicola lenta</name>
    <dbReference type="NCBI Taxonomy" id="3075593"/>
    <lineage>
        <taxon>Bacteria</taxon>
        <taxon>Pseudomonadati</taxon>
        <taxon>Bacteroidota</taxon>
        <taxon>Flavobacteriia</taxon>
        <taxon>Flavobacteriales</taxon>
        <taxon>Flavobacteriaceae</taxon>
        <taxon>Autumnicola</taxon>
    </lineage>
</organism>
<evidence type="ECO:0000259" key="12">
    <source>
        <dbReference type="Pfam" id="PF00156"/>
    </source>
</evidence>
<comment type="subunit">
    <text evidence="11">Homodimer.</text>
</comment>
<dbReference type="InterPro" id="IPR005764">
    <property type="entry name" value="Ade_phspho_trans"/>
</dbReference>
<dbReference type="SUPFAM" id="SSF53271">
    <property type="entry name" value="PRTase-like"/>
    <property type="match status" value="1"/>
</dbReference>
<gene>
    <name evidence="11" type="primary">apt</name>
    <name evidence="13" type="ORF">RM545_08670</name>
</gene>
<evidence type="ECO:0000256" key="1">
    <source>
        <dbReference type="ARBA" id="ARBA00000868"/>
    </source>
</evidence>
<evidence type="ECO:0000256" key="8">
    <source>
        <dbReference type="ARBA" id="ARBA00022676"/>
    </source>
</evidence>
<keyword evidence="8 11" id="KW-0328">Glycosyltransferase</keyword>
<reference evidence="13 14" key="1">
    <citation type="submission" date="2023-09" db="EMBL/GenBank/DDBJ databases">
        <authorList>
            <person name="Rey-Velasco X."/>
        </authorList>
    </citation>
    <scope>NUCLEOTIDE SEQUENCE [LARGE SCALE GENOMIC DNA]</scope>
    <source>
        <strain evidence="13 14">F260</strain>
    </source>
</reference>
<evidence type="ECO:0000256" key="9">
    <source>
        <dbReference type="ARBA" id="ARBA00022679"/>
    </source>
</evidence>
<evidence type="ECO:0000256" key="6">
    <source>
        <dbReference type="ARBA" id="ARBA00011893"/>
    </source>
</evidence>